<feature type="non-terminal residue" evidence="1">
    <location>
        <position position="161"/>
    </location>
</feature>
<reference evidence="1 2" key="1">
    <citation type="submission" date="2024-02" db="EMBL/GenBank/DDBJ databases">
        <title>Discinaceae phylogenomics.</title>
        <authorList>
            <person name="Dirks A.C."/>
            <person name="James T.Y."/>
        </authorList>
    </citation>
    <scope>NUCLEOTIDE SEQUENCE [LARGE SCALE GENOMIC DNA]</scope>
    <source>
        <strain evidence="1 2">ACD0624</strain>
    </source>
</reference>
<name>A0ABR3G3H8_9PEZI</name>
<dbReference type="Proteomes" id="UP001447188">
    <property type="component" value="Unassembled WGS sequence"/>
</dbReference>
<evidence type="ECO:0000313" key="2">
    <source>
        <dbReference type="Proteomes" id="UP001447188"/>
    </source>
</evidence>
<comment type="caution">
    <text evidence="1">The sequence shown here is derived from an EMBL/GenBank/DDBJ whole genome shotgun (WGS) entry which is preliminary data.</text>
</comment>
<keyword evidence="2" id="KW-1185">Reference proteome</keyword>
<organism evidence="1 2">
    <name type="scientific">Discina gigas</name>
    <dbReference type="NCBI Taxonomy" id="1032678"/>
    <lineage>
        <taxon>Eukaryota</taxon>
        <taxon>Fungi</taxon>
        <taxon>Dikarya</taxon>
        <taxon>Ascomycota</taxon>
        <taxon>Pezizomycotina</taxon>
        <taxon>Pezizomycetes</taxon>
        <taxon>Pezizales</taxon>
        <taxon>Discinaceae</taxon>
        <taxon>Discina</taxon>
    </lineage>
</organism>
<sequence length="161" mass="18006">MVIAMSDDNYVLDSLQRSALKTTREKMLKSDFAKMLFGFREGHTAQLVKWSEGYRGVPNAILRSALFGAIGRGKRDIHLATPIASVNGVTFMHGGPQLDQADLDVWEQCLHISRSSPLGQSFEVSAHPFLKAIGRDTGKSQREWLKDSFNRLLKSTIEVQE</sequence>
<dbReference type="EMBL" id="JBBBZM010000762">
    <property type="protein sequence ID" value="KAL0630361.1"/>
    <property type="molecule type" value="Genomic_DNA"/>
</dbReference>
<accession>A0ABR3G3H8</accession>
<gene>
    <name evidence="1" type="ORF">Q9L58_010793</name>
</gene>
<proteinExistence type="predicted"/>
<protein>
    <submittedName>
        <fullName evidence="1">Uncharacterized protein</fullName>
    </submittedName>
</protein>
<evidence type="ECO:0000313" key="1">
    <source>
        <dbReference type="EMBL" id="KAL0630361.1"/>
    </source>
</evidence>